<dbReference type="Proteomes" id="UP000183952">
    <property type="component" value="Unassembled WGS sequence"/>
</dbReference>
<dbReference type="Pfam" id="PF04326">
    <property type="entry name" value="SLFN_AlbA_2"/>
    <property type="match status" value="1"/>
</dbReference>
<dbReference type="InterPro" id="IPR038475">
    <property type="entry name" value="RecG_C_sf"/>
</dbReference>
<proteinExistence type="predicted"/>
<keyword evidence="3" id="KW-1185">Reference proteome</keyword>
<dbReference type="STRING" id="1121331.SAMN02745248_01319"/>
<dbReference type="InterPro" id="IPR038461">
    <property type="entry name" value="Schlafen_AlbA_2_dom_sf"/>
</dbReference>
<evidence type="ECO:0000313" key="2">
    <source>
        <dbReference type="EMBL" id="SHJ92056.1"/>
    </source>
</evidence>
<accession>A0A1M6N903</accession>
<dbReference type="PANTHER" id="PTHR30595">
    <property type="entry name" value="GLPR-RELATED TRANSCRIPTIONAL REPRESSOR"/>
    <property type="match status" value="1"/>
</dbReference>
<organism evidence="2 3">
    <name type="scientific">Hathewaya proteolytica DSM 3090</name>
    <dbReference type="NCBI Taxonomy" id="1121331"/>
    <lineage>
        <taxon>Bacteria</taxon>
        <taxon>Bacillati</taxon>
        <taxon>Bacillota</taxon>
        <taxon>Clostridia</taxon>
        <taxon>Eubacteriales</taxon>
        <taxon>Clostridiaceae</taxon>
        <taxon>Hathewaya</taxon>
    </lineage>
</organism>
<dbReference type="GO" id="GO:0003677">
    <property type="term" value="F:DNA binding"/>
    <property type="evidence" value="ECO:0007669"/>
    <property type="project" value="UniProtKB-KW"/>
</dbReference>
<dbReference type="EMBL" id="FRAD01000009">
    <property type="protein sequence ID" value="SHJ92056.1"/>
    <property type="molecule type" value="Genomic_DNA"/>
</dbReference>
<reference evidence="2 3" key="1">
    <citation type="submission" date="2016-11" db="EMBL/GenBank/DDBJ databases">
        <authorList>
            <person name="Jaros S."/>
            <person name="Januszkiewicz K."/>
            <person name="Wedrychowicz H."/>
        </authorList>
    </citation>
    <scope>NUCLEOTIDE SEQUENCE [LARGE SCALE GENOMIC DNA]</scope>
    <source>
        <strain evidence="2 3">DSM 3090</strain>
    </source>
</reference>
<evidence type="ECO:0000313" key="3">
    <source>
        <dbReference type="Proteomes" id="UP000183952"/>
    </source>
</evidence>
<gene>
    <name evidence="2" type="ORF">SAMN02745248_01319</name>
</gene>
<dbReference type="Gene3D" id="3.30.950.30">
    <property type="entry name" value="Schlafen, AAA domain"/>
    <property type="match status" value="1"/>
</dbReference>
<keyword evidence="2" id="KW-0238">DNA-binding</keyword>
<protein>
    <submittedName>
        <fullName evidence="2">Putative DNA-binding domain-containing protein</fullName>
    </submittedName>
</protein>
<dbReference type="InterPro" id="IPR007421">
    <property type="entry name" value="Schlafen_AlbA_2_dom"/>
</dbReference>
<sequence>MNEKKLKGLLKREENPKLDFKLKLDLSTESGKKELAKDICAMANTRGGRGYIVVGVEDKTKRIVGIQYGDLKEESIQQIVSSRCEPPIPVILDFVPYGGKILGVITILNGDQEPYQVRDNGAFYIRRGSTSDVMRKEEIVTALAYSLTLNPELCPVPRADIKHLDMDLIKKYFKLQGFYEISDAAMESLMINSGIAVLDKDSLQMIPTMGALLVFSSYNNIYLPQNQIKIVLKDEEEDKIIIIKGKLLDMVEETDAYLRTVMPSDYPIRAITEGLKNAVMYRDYTLYDKVICINISKKFVEVISPGCLNKKKGWQRDSYIKRNMWMYEKLIVLDEEKKFLDAGRGFDIMKKSFEGKHNKVMFFNSKKYNYFRILYPGIESYREL</sequence>
<feature type="domain" description="Schlafen AlbA-2" evidence="1">
    <location>
        <begin position="14"/>
        <end position="134"/>
    </location>
</feature>
<dbReference type="RefSeq" id="WP_072903327.1">
    <property type="nucleotide sequence ID" value="NZ_FRAD01000009.1"/>
</dbReference>
<dbReference type="Gene3D" id="3.30.565.60">
    <property type="match status" value="1"/>
</dbReference>
<evidence type="ECO:0000259" key="1">
    <source>
        <dbReference type="Pfam" id="PF04326"/>
    </source>
</evidence>
<dbReference type="PANTHER" id="PTHR30595:SF6">
    <property type="entry name" value="SCHLAFEN ALBA-2 DOMAIN-CONTAINING PROTEIN"/>
    <property type="match status" value="1"/>
</dbReference>
<name>A0A1M6N903_9CLOT</name>
<dbReference type="OrthoDB" id="320597at2"/>
<dbReference type="AlphaFoldDB" id="A0A1M6N903"/>